<name>A0ABU2JTR9_9ACTN</name>
<comment type="caution">
    <text evidence="3">The sequence shown here is derived from an EMBL/GenBank/DDBJ whole genome shotgun (WGS) entry which is preliminary data.</text>
</comment>
<protein>
    <submittedName>
        <fullName evidence="3">Helix-turn-helix domain-containing protein</fullName>
    </submittedName>
</protein>
<dbReference type="InterPro" id="IPR009061">
    <property type="entry name" value="DNA-bd_dom_put_sf"/>
</dbReference>
<feature type="compositionally biased region" description="Polar residues" evidence="1">
    <location>
        <begin position="61"/>
        <end position="78"/>
    </location>
</feature>
<accession>A0ABU2JTR9</accession>
<dbReference type="RefSeq" id="WP_311668396.1">
    <property type="nucleotide sequence ID" value="NZ_JAVREO010000010.1"/>
</dbReference>
<dbReference type="EMBL" id="JAVREO010000010">
    <property type="protein sequence ID" value="MDT0268312.1"/>
    <property type="molecule type" value="Genomic_DNA"/>
</dbReference>
<gene>
    <name evidence="3" type="ORF">RM844_18685</name>
</gene>
<reference evidence="4" key="1">
    <citation type="submission" date="2023-07" db="EMBL/GenBank/DDBJ databases">
        <title>30 novel species of actinomycetes from the DSMZ collection.</title>
        <authorList>
            <person name="Nouioui I."/>
        </authorList>
    </citation>
    <scope>NUCLEOTIDE SEQUENCE [LARGE SCALE GENOMIC DNA]</scope>
    <source>
        <strain evidence="4">DSM 44915</strain>
    </source>
</reference>
<proteinExistence type="predicted"/>
<dbReference type="SUPFAM" id="SSF46955">
    <property type="entry name" value="Putative DNA-binding domain"/>
    <property type="match status" value="1"/>
</dbReference>
<feature type="domain" description="Helix-turn-helix" evidence="2">
    <location>
        <begin position="13"/>
        <end position="65"/>
    </location>
</feature>
<organism evidence="3 4">
    <name type="scientific">Streptomyces chisholmiae</name>
    <dbReference type="NCBI Taxonomy" id="3075540"/>
    <lineage>
        <taxon>Bacteria</taxon>
        <taxon>Bacillati</taxon>
        <taxon>Actinomycetota</taxon>
        <taxon>Actinomycetes</taxon>
        <taxon>Kitasatosporales</taxon>
        <taxon>Streptomycetaceae</taxon>
        <taxon>Streptomyces</taxon>
    </lineage>
</organism>
<keyword evidence="4" id="KW-1185">Reference proteome</keyword>
<feature type="region of interest" description="Disordered" evidence="1">
    <location>
        <begin position="61"/>
        <end position="94"/>
    </location>
</feature>
<evidence type="ECO:0000313" key="3">
    <source>
        <dbReference type="EMBL" id="MDT0268312.1"/>
    </source>
</evidence>
<dbReference type="Proteomes" id="UP001183410">
    <property type="component" value="Unassembled WGS sequence"/>
</dbReference>
<dbReference type="Pfam" id="PF12728">
    <property type="entry name" value="HTH_17"/>
    <property type="match status" value="1"/>
</dbReference>
<evidence type="ECO:0000259" key="2">
    <source>
        <dbReference type="Pfam" id="PF12728"/>
    </source>
</evidence>
<dbReference type="InterPro" id="IPR041657">
    <property type="entry name" value="HTH_17"/>
</dbReference>
<sequence>MNTPTATALPAQYLTPEDLVRLLQLPSVQTVYRWRKTHTGPRAVRIGKHLRYHPADVHQWLTEQSDPQPVTEPHSQNCPGCPTVPAPRLTSQNR</sequence>
<evidence type="ECO:0000256" key="1">
    <source>
        <dbReference type="SAM" id="MobiDB-lite"/>
    </source>
</evidence>
<evidence type="ECO:0000313" key="4">
    <source>
        <dbReference type="Proteomes" id="UP001183410"/>
    </source>
</evidence>